<organism evidence="2 3">
    <name type="scientific">Pristionchus mayeri</name>
    <dbReference type="NCBI Taxonomy" id="1317129"/>
    <lineage>
        <taxon>Eukaryota</taxon>
        <taxon>Metazoa</taxon>
        <taxon>Ecdysozoa</taxon>
        <taxon>Nematoda</taxon>
        <taxon>Chromadorea</taxon>
        <taxon>Rhabditida</taxon>
        <taxon>Rhabditina</taxon>
        <taxon>Diplogasteromorpha</taxon>
        <taxon>Diplogasteroidea</taxon>
        <taxon>Neodiplogasteridae</taxon>
        <taxon>Pristionchus</taxon>
    </lineage>
</organism>
<feature type="compositionally biased region" description="Polar residues" evidence="1">
    <location>
        <begin position="116"/>
        <end position="125"/>
    </location>
</feature>
<dbReference type="AlphaFoldDB" id="A0AAN4ZR82"/>
<evidence type="ECO:0000256" key="1">
    <source>
        <dbReference type="SAM" id="MobiDB-lite"/>
    </source>
</evidence>
<accession>A0AAN4ZR82</accession>
<comment type="caution">
    <text evidence="2">The sequence shown here is derived from an EMBL/GenBank/DDBJ whole genome shotgun (WGS) entry which is preliminary data.</text>
</comment>
<feature type="region of interest" description="Disordered" evidence="1">
    <location>
        <begin position="97"/>
        <end position="125"/>
    </location>
</feature>
<reference evidence="3" key="1">
    <citation type="submission" date="2022-10" db="EMBL/GenBank/DDBJ databases">
        <title>Genome assembly of Pristionchus species.</title>
        <authorList>
            <person name="Yoshida K."/>
            <person name="Sommer R.J."/>
        </authorList>
    </citation>
    <scope>NUCLEOTIDE SEQUENCE [LARGE SCALE GENOMIC DNA]</scope>
    <source>
        <strain evidence="3">RS5460</strain>
    </source>
</reference>
<dbReference type="Proteomes" id="UP001328107">
    <property type="component" value="Unassembled WGS sequence"/>
</dbReference>
<dbReference type="EMBL" id="BTRK01000003">
    <property type="protein sequence ID" value="GMR42972.1"/>
    <property type="molecule type" value="Genomic_DNA"/>
</dbReference>
<gene>
    <name evidence="2" type="ORF">PMAYCL1PPCAC_13167</name>
</gene>
<evidence type="ECO:0000313" key="2">
    <source>
        <dbReference type="EMBL" id="GMR42972.1"/>
    </source>
</evidence>
<name>A0AAN4ZR82_9BILA</name>
<keyword evidence="3" id="KW-1185">Reference proteome</keyword>
<proteinExistence type="predicted"/>
<evidence type="ECO:0000313" key="3">
    <source>
        <dbReference type="Proteomes" id="UP001328107"/>
    </source>
</evidence>
<protein>
    <submittedName>
        <fullName evidence="2">Uncharacterized protein</fullName>
    </submittedName>
</protein>
<sequence length="125" mass="14267">MFIDRFIPLQSESSFEGSFRGFLRRLHSHSEGDDDFLPPSIPPHSIPRRLPQDIQAARLVPLHECIPARRFHRFRYLRSVGARPNLESDEARQSIFQLSHERRPGDASAIRAATGRQHSAAATSR</sequence>